<proteinExistence type="inferred from homology"/>
<dbReference type="AlphaFoldDB" id="A0A1G8A434"/>
<dbReference type="Proteomes" id="UP000183263">
    <property type="component" value="Unassembled WGS sequence"/>
</dbReference>
<evidence type="ECO:0000313" key="8">
    <source>
        <dbReference type="Proteomes" id="UP000183263"/>
    </source>
</evidence>
<keyword evidence="3" id="KW-0285">Flavoprotein</keyword>
<dbReference type="EMBL" id="FNDN01000001">
    <property type="protein sequence ID" value="SDH15745.1"/>
    <property type="molecule type" value="Genomic_DNA"/>
</dbReference>
<comment type="similarity">
    <text evidence="2">Belongs to the NADH dehydrogenase family.</text>
</comment>
<organism evidence="7 8">
    <name type="scientific">Rhodococcus triatomae</name>
    <dbReference type="NCBI Taxonomy" id="300028"/>
    <lineage>
        <taxon>Bacteria</taxon>
        <taxon>Bacillati</taxon>
        <taxon>Actinomycetota</taxon>
        <taxon>Actinomycetes</taxon>
        <taxon>Mycobacteriales</taxon>
        <taxon>Nocardiaceae</taxon>
        <taxon>Rhodococcus</taxon>
    </lineage>
</organism>
<evidence type="ECO:0000256" key="4">
    <source>
        <dbReference type="ARBA" id="ARBA00022827"/>
    </source>
</evidence>
<gene>
    <name evidence="7" type="ORF">SAMN05444695_101316</name>
</gene>
<evidence type="ECO:0000256" key="2">
    <source>
        <dbReference type="ARBA" id="ARBA00005272"/>
    </source>
</evidence>
<accession>A0A1G8A434</accession>
<evidence type="ECO:0000259" key="6">
    <source>
        <dbReference type="Pfam" id="PF07992"/>
    </source>
</evidence>
<dbReference type="PANTHER" id="PTHR42913">
    <property type="entry name" value="APOPTOSIS-INDUCING FACTOR 1"/>
    <property type="match status" value="1"/>
</dbReference>
<dbReference type="InterPro" id="IPR036188">
    <property type="entry name" value="FAD/NAD-bd_sf"/>
</dbReference>
<evidence type="ECO:0000256" key="3">
    <source>
        <dbReference type="ARBA" id="ARBA00022630"/>
    </source>
</evidence>
<dbReference type="Gene3D" id="3.50.50.100">
    <property type="match status" value="1"/>
</dbReference>
<reference evidence="7 8" key="1">
    <citation type="submission" date="2016-10" db="EMBL/GenBank/DDBJ databases">
        <authorList>
            <person name="de Groot N.N."/>
        </authorList>
    </citation>
    <scope>NUCLEOTIDE SEQUENCE [LARGE SCALE GENOMIC DNA]</scope>
    <source>
        <strain evidence="7 8">DSM 44892</strain>
    </source>
</reference>
<dbReference type="InterPro" id="IPR051169">
    <property type="entry name" value="NADH-Q_oxidoreductase"/>
</dbReference>
<comment type="cofactor">
    <cofactor evidence="1">
        <name>FAD</name>
        <dbReference type="ChEBI" id="CHEBI:57692"/>
    </cofactor>
</comment>
<dbReference type="PANTHER" id="PTHR42913:SF3">
    <property type="entry name" value="64 KDA MITOCHONDRIAL NADH DEHYDROGENASE (EUROFUNG)"/>
    <property type="match status" value="1"/>
</dbReference>
<dbReference type="PRINTS" id="PR00469">
    <property type="entry name" value="PNDRDTASEII"/>
</dbReference>
<keyword evidence="8" id="KW-1185">Reference proteome</keyword>
<evidence type="ECO:0000256" key="1">
    <source>
        <dbReference type="ARBA" id="ARBA00001974"/>
    </source>
</evidence>
<keyword evidence="4" id="KW-0274">FAD</keyword>
<dbReference type="RefSeq" id="WP_169847151.1">
    <property type="nucleotide sequence ID" value="NZ_CP048813.1"/>
</dbReference>
<name>A0A1G8A434_9NOCA</name>
<dbReference type="SUPFAM" id="SSF51905">
    <property type="entry name" value="FAD/NAD(P)-binding domain"/>
    <property type="match status" value="1"/>
</dbReference>
<sequence>MTRNVIVLGGGYAGTMAANRILATGRDDVTVTVVNARPRFVERIRLHQVAAGTASGEQEFDDLLHPAARVRIATAQRIVGRVIEIEGGERLPFDILVLAVGSRGRPLVEGALDVSDHGEASRAREILAGLPAGEWVSVIGGGLTALETVTEIAETHPRLRVRLVADTPPVAGIPARTRRKMLRRLDRLDVEVVTGKATRTQHARLELADGAGFDSACTLWAAGAQAPDLARVSGFTVDRFGRMVTDDALVSVDRPDVVGVGDAALPPQAPRPSCQAALPMGAHGAETVLALLDGTAPTRFDLGFVAQCVSLGRHYGVVQPTHRDDTLRPTALRGRIGAVGKEQVVRMTLRWIRKQRSARDAYSWPHGGPDASEPTGTAVR</sequence>
<dbReference type="InterPro" id="IPR023753">
    <property type="entry name" value="FAD/NAD-binding_dom"/>
</dbReference>
<dbReference type="GO" id="GO:0003955">
    <property type="term" value="F:NAD(P)H dehydrogenase (quinone) activity"/>
    <property type="evidence" value="ECO:0007669"/>
    <property type="project" value="TreeGrafter"/>
</dbReference>
<feature type="domain" description="FAD/NAD(P)-binding" evidence="6">
    <location>
        <begin position="4"/>
        <end position="269"/>
    </location>
</feature>
<dbReference type="PRINTS" id="PR00368">
    <property type="entry name" value="FADPNR"/>
</dbReference>
<protein>
    <submittedName>
        <fullName evidence="7">NADH dehydrogenase, FAD-containing subunit</fullName>
    </submittedName>
</protein>
<dbReference type="Pfam" id="PF07992">
    <property type="entry name" value="Pyr_redox_2"/>
    <property type="match status" value="1"/>
</dbReference>
<keyword evidence="5" id="KW-0560">Oxidoreductase</keyword>
<evidence type="ECO:0000256" key="5">
    <source>
        <dbReference type="ARBA" id="ARBA00023002"/>
    </source>
</evidence>
<dbReference type="GO" id="GO:0019646">
    <property type="term" value="P:aerobic electron transport chain"/>
    <property type="evidence" value="ECO:0007669"/>
    <property type="project" value="TreeGrafter"/>
</dbReference>
<evidence type="ECO:0000313" key="7">
    <source>
        <dbReference type="EMBL" id="SDH15745.1"/>
    </source>
</evidence>